<evidence type="ECO:0000259" key="1">
    <source>
        <dbReference type="Pfam" id="PF13460"/>
    </source>
</evidence>
<gene>
    <name evidence="2" type="ORF">ABVV53_13370</name>
</gene>
<feature type="domain" description="NAD(P)-binding" evidence="1">
    <location>
        <begin position="18"/>
        <end position="162"/>
    </location>
</feature>
<name>A0ABV2D3I6_9SPHN</name>
<dbReference type="EMBL" id="JBEWLY010000021">
    <property type="protein sequence ID" value="MET1756430.1"/>
    <property type="molecule type" value="Genomic_DNA"/>
</dbReference>
<dbReference type="Gene3D" id="3.40.50.720">
    <property type="entry name" value="NAD(P)-binding Rossmann-like Domain"/>
    <property type="match status" value="1"/>
</dbReference>
<protein>
    <submittedName>
        <fullName evidence="2">Complex I NDUFA9 subunit family protein</fullName>
    </submittedName>
</protein>
<dbReference type="Pfam" id="PF13460">
    <property type="entry name" value="NAD_binding_10"/>
    <property type="match status" value="1"/>
</dbReference>
<dbReference type="Proteomes" id="UP001548713">
    <property type="component" value="Unassembled WGS sequence"/>
</dbReference>
<dbReference type="InterPro" id="IPR036291">
    <property type="entry name" value="NAD(P)-bd_dom_sf"/>
</dbReference>
<organism evidence="2 3">
    <name type="scientific">Novosphingobium kalidii</name>
    <dbReference type="NCBI Taxonomy" id="3230299"/>
    <lineage>
        <taxon>Bacteria</taxon>
        <taxon>Pseudomonadati</taxon>
        <taxon>Pseudomonadota</taxon>
        <taxon>Alphaproteobacteria</taxon>
        <taxon>Sphingomonadales</taxon>
        <taxon>Sphingomonadaceae</taxon>
        <taxon>Novosphingobium</taxon>
    </lineage>
</organism>
<dbReference type="PANTHER" id="PTHR12126:SF11">
    <property type="entry name" value="NADH DEHYDROGENASE [UBIQUINONE] 1 ALPHA SUBCOMPLEX SUBUNIT 9, MITOCHONDRIAL"/>
    <property type="match status" value="1"/>
</dbReference>
<dbReference type="InterPro" id="IPR051207">
    <property type="entry name" value="ComplexI_NDUFA9_subunit"/>
</dbReference>
<evidence type="ECO:0000313" key="2">
    <source>
        <dbReference type="EMBL" id="MET1756430.1"/>
    </source>
</evidence>
<dbReference type="CDD" id="cd05271">
    <property type="entry name" value="NDUFA9_like_SDR_a"/>
    <property type="match status" value="1"/>
</dbReference>
<accession>A0ABV2D3I6</accession>
<dbReference type="InterPro" id="IPR016040">
    <property type="entry name" value="NAD(P)-bd_dom"/>
</dbReference>
<dbReference type="RefSeq" id="WP_353984922.1">
    <property type="nucleotide sequence ID" value="NZ_JBEWLY010000021.1"/>
</dbReference>
<keyword evidence="3" id="KW-1185">Reference proteome</keyword>
<evidence type="ECO:0000313" key="3">
    <source>
        <dbReference type="Proteomes" id="UP001548713"/>
    </source>
</evidence>
<proteinExistence type="predicted"/>
<dbReference type="PANTHER" id="PTHR12126">
    <property type="entry name" value="NADH-UBIQUINONE OXIDOREDUCTASE 39 KDA SUBUNIT-RELATED"/>
    <property type="match status" value="1"/>
</dbReference>
<comment type="caution">
    <text evidence="2">The sequence shown here is derived from an EMBL/GenBank/DDBJ whole genome shotgun (WGS) entry which is preliminary data.</text>
</comment>
<reference evidence="2 3" key="1">
    <citation type="submission" date="2024-07" db="EMBL/GenBank/DDBJ databases">
        <title>Novosphingobium kalidii RD2P27.</title>
        <authorList>
            <person name="Sun J.-Q."/>
        </authorList>
    </citation>
    <scope>NUCLEOTIDE SEQUENCE [LARGE SCALE GENOMIC DNA]</scope>
    <source>
        <strain evidence="2 3">RD2P27</strain>
    </source>
</reference>
<sequence>MSVDANVSLSGKVVTVLGGTGFFGRHLAQELLARGARLRLASRAPQKAWRVRPLGNLGQLQFLPVDVTRPQTLSAAFAGADAVVNLVGSFSGNLDALQGSGAGRVAAAASDAGISSYVQISAIGADFNSSIAYARTKAEGEAAVLAAFPAATIMRPSILFADDDNFVMMFGQLISKLPALPVFAPDAKLQPLFADDAAEAVANALGRQQAQGQTYEIAGPETITMREINQRIAAAQRRKRSFIELPDRVSNAIAALPGTPITRDQLALLRRGNVADPSLPGIEDLGISPRPLSLFLERWMVRFRKYGRFSETDRGDSMPAPGAKF</sequence>
<dbReference type="SUPFAM" id="SSF51735">
    <property type="entry name" value="NAD(P)-binding Rossmann-fold domains"/>
    <property type="match status" value="1"/>
</dbReference>